<gene>
    <name evidence="1" type="ORF">CGSMWGv55152_00080</name>
</gene>
<dbReference type="AlphaFoldDB" id="I4LX23"/>
<name>I4LX23_GARVA</name>
<accession>I4LX23</accession>
<dbReference type="Proteomes" id="UP000005936">
    <property type="component" value="Unassembled WGS sequence"/>
</dbReference>
<evidence type="ECO:0000313" key="1">
    <source>
        <dbReference type="EMBL" id="EIK81513.1"/>
    </source>
</evidence>
<proteinExistence type="predicted"/>
<organism evidence="1 2">
    <name type="scientific">Gardnerella vaginalis 55152</name>
    <dbReference type="NCBI Taxonomy" id="698955"/>
    <lineage>
        <taxon>Bacteria</taxon>
        <taxon>Bacillati</taxon>
        <taxon>Actinomycetota</taxon>
        <taxon>Actinomycetes</taxon>
        <taxon>Bifidobacteriales</taxon>
        <taxon>Bifidobacteriaceae</taxon>
        <taxon>Gardnerella</taxon>
    </lineage>
</organism>
<evidence type="ECO:0000313" key="2">
    <source>
        <dbReference type="Proteomes" id="UP000005936"/>
    </source>
</evidence>
<comment type="caution">
    <text evidence="1">The sequence shown here is derived from an EMBL/GenBank/DDBJ whole genome shotgun (WGS) entry which is preliminary data.</text>
</comment>
<reference evidence="1 2" key="1">
    <citation type="journal article" date="2012" name="J. Bacteriol.">
        <title>Comparative Genomic Analyses of 17 Clinical Isolates of Gardnerella vaginalis Provide Evidence of Multiple Genetically Isolated Clades Consistent with Subspeciation into Genovars.</title>
        <authorList>
            <person name="Ahmed A."/>
            <person name="Earl J."/>
            <person name="Retchless A."/>
            <person name="Hillier S."/>
            <person name="Rabe L."/>
            <person name="Cherpes T."/>
            <person name="Powell E."/>
            <person name="Janto B."/>
            <person name="Eutsey R."/>
            <person name="Hiller N.L."/>
            <person name="Boissy R."/>
            <person name="Dahlgreen M."/>
            <person name="Hall B."/>
            <person name="Costerton J."/>
            <person name="Post J.C."/>
            <person name="Hu F."/>
            <person name="Ehrlich G."/>
        </authorList>
    </citation>
    <scope>NUCLEOTIDE SEQUENCE [LARGE SCALE GENOMIC DNA]</scope>
    <source>
        <strain evidence="1 2">55152</strain>
    </source>
</reference>
<sequence>MFYDAFDVKDGDEMWLAPSERVHIW</sequence>
<dbReference type="EMBL" id="ADEQ01000001">
    <property type="protein sequence ID" value="EIK81513.1"/>
    <property type="molecule type" value="Genomic_DNA"/>
</dbReference>
<protein>
    <submittedName>
        <fullName evidence="1">Uncharacterized protein</fullName>
    </submittedName>
</protein>